<evidence type="ECO:0000259" key="1">
    <source>
        <dbReference type="PROSITE" id="PS50404"/>
    </source>
</evidence>
<dbReference type="AlphaFoldDB" id="D2V4A8"/>
<dbReference type="InterPro" id="IPR040079">
    <property type="entry name" value="Glutathione_S-Trfase"/>
</dbReference>
<dbReference type="InParanoid" id="D2V4A8"/>
<dbReference type="Gene3D" id="1.20.1050.10">
    <property type="match status" value="1"/>
</dbReference>
<dbReference type="KEGG" id="ngr:NAEGRDRAFT_82475"/>
<dbReference type="OMA" id="PWFKEQD"/>
<gene>
    <name evidence="3" type="primary">FM173</name>
    <name evidence="3" type="ORF">NAEGRDRAFT_82475</name>
</gene>
<dbReference type="SUPFAM" id="SSF52833">
    <property type="entry name" value="Thioredoxin-like"/>
    <property type="match status" value="1"/>
</dbReference>
<dbReference type="SFLD" id="SFLDS00019">
    <property type="entry name" value="Glutathione_Transferase_(cytos"/>
    <property type="match status" value="1"/>
</dbReference>
<dbReference type="PROSITE" id="PS50405">
    <property type="entry name" value="GST_CTER"/>
    <property type="match status" value="1"/>
</dbReference>
<proteinExistence type="predicted"/>
<dbReference type="InterPro" id="IPR036249">
    <property type="entry name" value="Thioredoxin-like_sf"/>
</dbReference>
<protein>
    <submittedName>
        <fullName evidence="3">Uncharacterized protein FM173</fullName>
    </submittedName>
</protein>
<dbReference type="RefSeq" id="XP_002681095.1">
    <property type="nucleotide sequence ID" value="XM_002681049.1"/>
</dbReference>
<dbReference type="EMBL" id="GG738851">
    <property type="protein sequence ID" value="EFC48351.1"/>
    <property type="molecule type" value="Genomic_DNA"/>
</dbReference>
<dbReference type="CDD" id="cd03192">
    <property type="entry name" value="GST_C_Sigma_like"/>
    <property type="match status" value="1"/>
</dbReference>
<accession>D2V4A8</accession>
<dbReference type="InterPro" id="IPR050213">
    <property type="entry name" value="GST_superfamily"/>
</dbReference>
<evidence type="ECO:0000313" key="3">
    <source>
        <dbReference type="EMBL" id="EFC48351.1"/>
    </source>
</evidence>
<sequence length="196" mass="22094">MVFELTYFGIAGRAEAIKLIAEVGGTQYTFTPVSFQDWPKVKPTTKYGQLPVLKNSEDESFELCQSIAIARFFAREGNLYPTLNVDASFSDEYVNTIKDLNDAYFKAIFSPNKEEELRKYYEGPFVQTLAALEKEVKPSGFLVGTALSWADLFLFDLLSGVGKDKELPTKLAALKETIAANPKVIEYYQSDRNLRK</sequence>
<dbReference type="eggNOG" id="KOG1695">
    <property type="taxonomic scope" value="Eukaryota"/>
</dbReference>
<feature type="domain" description="GST C-terminal" evidence="2">
    <location>
        <begin position="83"/>
        <end position="196"/>
    </location>
</feature>
<dbReference type="Gene3D" id="3.40.30.10">
    <property type="entry name" value="Glutaredoxin"/>
    <property type="match status" value="1"/>
</dbReference>
<evidence type="ECO:0000313" key="4">
    <source>
        <dbReference type="Proteomes" id="UP000006671"/>
    </source>
</evidence>
<dbReference type="CDD" id="cd03039">
    <property type="entry name" value="GST_N_Sigma_like"/>
    <property type="match status" value="1"/>
</dbReference>
<dbReference type="InterPro" id="IPR004046">
    <property type="entry name" value="GST_C"/>
</dbReference>
<dbReference type="SUPFAM" id="SSF47616">
    <property type="entry name" value="GST C-terminal domain-like"/>
    <property type="match status" value="1"/>
</dbReference>
<evidence type="ECO:0000259" key="2">
    <source>
        <dbReference type="PROSITE" id="PS50405"/>
    </source>
</evidence>
<dbReference type="Proteomes" id="UP000006671">
    <property type="component" value="Unassembled WGS sequence"/>
</dbReference>
<dbReference type="Pfam" id="PF02798">
    <property type="entry name" value="GST_N"/>
    <property type="match status" value="1"/>
</dbReference>
<dbReference type="OrthoDB" id="420389at2759"/>
<dbReference type="InterPro" id="IPR036282">
    <property type="entry name" value="Glutathione-S-Trfase_C_sf"/>
</dbReference>
<dbReference type="GeneID" id="8849817"/>
<keyword evidence="4" id="KW-1185">Reference proteome</keyword>
<dbReference type="VEuPathDB" id="AmoebaDB:NAEGRDRAFT_82475"/>
<organism evidence="4">
    <name type="scientific">Naegleria gruberi</name>
    <name type="common">Amoeba</name>
    <dbReference type="NCBI Taxonomy" id="5762"/>
    <lineage>
        <taxon>Eukaryota</taxon>
        <taxon>Discoba</taxon>
        <taxon>Heterolobosea</taxon>
        <taxon>Tetramitia</taxon>
        <taxon>Eutetramitia</taxon>
        <taxon>Vahlkampfiidae</taxon>
        <taxon>Naegleria</taxon>
    </lineage>
</organism>
<dbReference type="PANTHER" id="PTHR11571">
    <property type="entry name" value="GLUTATHIONE S-TRANSFERASE"/>
    <property type="match status" value="1"/>
</dbReference>
<feature type="domain" description="GST N-terminal" evidence="1">
    <location>
        <begin position="1"/>
        <end position="81"/>
    </location>
</feature>
<dbReference type="InterPro" id="IPR004045">
    <property type="entry name" value="Glutathione_S-Trfase_N"/>
</dbReference>
<dbReference type="STRING" id="5762.D2V4A8"/>
<dbReference type="GO" id="GO:0004364">
    <property type="term" value="F:glutathione transferase activity"/>
    <property type="evidence" value="ECO:0007669"/>
    <property type="project" value="TreeGrafter"/>
</dbReference>
<dbReference type="GO" id="GO:0006749">
    <property type="term" value="P:glutathione metabolic process"/>
    <property type="evidence" value="ECO:0007669"/>
    <property type="project" value="TreeGrafter"/>
</dbReference>
<dbReference type="InterPro" id="IPR010987">
    <property type="entry name" value="Glutathione-S-Trfase_C-like"/>
</dbReference>
<dbReference type="PROSITE" id="PS50404">
    <property type="entry name" value="GST_NTER"/>
    <property type="match status" value="1"/>
</dbReference>
<name>D2V4A8_NAEGR</name>
<dbReference type="Pfam" id="PF14497">
    <property type="entry name" value="GST_C_3"/>
    <property type="match status" value="1"/>
</dbReference>
<reference evidence="3 4" key="1">
    <citation type="journal article" date="2010" name="Cell">
        <title>The genome of Naegleria gruberi illuminates early eukaryotic versatility.</title>
        <authorList>
            <person name="Fritz-Laylin L.K."/>
            <person name="Prochnik S.E."/>
            <person name="Ginger M.L."/>
            <person name="Dacks J.B."/>
            <person name="Carpenter M.L."/>
            <person name="Field M.C."/>
            <person name="Kuo A."/>
            <person name="Paredez A."/>
            <person name="Chapman J."/>
            <person name="Pham J."/>
            <person name="Shu S."/>
            <person name="Neupane R."/>
            <person name="Cipriano M."/>
            <person name="Mancuso J."/>
            <person name="Tu H."/>
            <person name="Salamov A."/>
            <person name="Lindquist E."/>
            <person name="Shapiro H."/>
            <person name="Lucas S."/>
            <person name="Grigoriev I.V."/>
            <person name="Cande W.Z."/>
            <person name="Fulton C."/>
            <person name="Rokhsar D.S."/>
            <person name="Dawson S.C."/>
        </authorList>
    </citation>
    <scope>NUCLEOTIDE SEQUENCE [LARGE SCALE GENOMIC DNA]</scope>
    <source>
        <strain evidence="3 4">NEG-M</strain>
    </source>
</reference>